<evidence type="ECO:0000256" key="6">
    <source>
        <dbReference type="ARBA" id="ARBA00022729"/>
    </source>
</evidence>
<evidence type="ECO:0000256" key="7">
    <source>
        <dbReference type="ARBA" id="ARBA00022737"/>
    </source>
</evidence>
<evidence type="ECO:0000256" key="1">
    <source>
        <dbReference type="ARBA" id="ARBA00004251"/>
    </source>
</evidence>
<feature type="transmembrane region" description="Helical" evidence="12">
    <location>
        <begin position="7"/>
        <end position="25"/>
    </location>
</feature>
<dbReference type="GO" id="GO:0006952">
    <property type="term" value="P:defense response"/>
    <property type="evidence" value="ECO:0007669"/>
    <property type="project" value="UniProtKB-ARBA"/>
</dbReference>
<dbReference type="PANTHER" id="PTHR48063:SF101">
    <property type="entry name" value="LRR RECEPTOR-LIKE SERINE_THREONINE-PROTEIN KINASE FLS2"/>
    <property type="match status" value="1"/>
</dbReference>
<name>A0A2U1KYC6_ARTAN</name>
<dbReference type="STRING" id="35608.A0A2U1KYC6"/>
<keyword evidence="3" id="KW-1003">Cell membrane</keyword>
<dbReference type="FunFam" id="3.80.10.10:FF:001347">
    <property type="entry name" value="LRR receptor-like serine/threonine-protein kinase GSO2"/>
    <property type="match status" value="1"/>
</dbReference>
<sequence>MNHHRRIILPIPLYMIIAIICSPHLKLAGIEFTSPKVPYQISNLSNLQTLDLASSSVVIKNTEWLSRLSSLKYLNLSYIDLSESISLLNNAVRLPSIVELHLVNCLLPNHTAKSFLSPVKNSSNSFAVLDLDSNYLPSYAIYPWLFQFNGSLTDINLSDNQLFGTIPEALGTMRNLQTLDLTNNGLEGCIPSSFSNLVSLRELRLPGNNLNQDLPSLFGYLPKRSLQVMDLYGNQISGSLPDFTKFTALKELYLGLNQLNGSFPEEFEKKSNLLILDLADNRLNGLLPDLSAFGSLLELYFERNLLNGTLAEKLAPMSNLKSLGASSNFFQGIISETHVTNLSSLVYLDLSYNSLVINISAQWSPSFQLDIISLSSCKLGDSFPGWLRTQKNFSVLDVSNTGIIDSIPSWFWESLNQGIRYLNLSSNQIHGTVPDLMSGNLPIIDMSSNNFTGYIPLFPLDTVTLMLNDNMFSGSISSLCNLTILSHLDLSKNKLSGKLPDCWKNFDRMTILNLEFNEFTGSIPDSIGALVYVSMMSMRSNSLTGELPLSLNNCTSLRLLDLGENQLAGKIPEWFGESLSTLVVLSLPSNQFNETLPTNLCSLDRLQILDLSLNKISGNIPKCLENISGMTARSPDSTIEYNAIGLERTRLTYRARYVFKALLQWKGRQSEYQKTLGLVVSIDLSSNKLSGEIPSEITSLLALVALNLSRNSLTGPIPQDIGQLRRLDFLDLSRNDLLQSFDVSSYAGNPTLCGVPLPNRCLGDDEPRSSKDKDVTEEEFDDNLINKDFYVSIVVGFAIGFWGLCGSLILKDSWRHAYFRLFDTVRDRILVTMETSFARIQRRTSLK</sequence>
<keyword evidence="4" id="KW-0433">Leucine-rich repeat</keyword>
<dbReference type="SMART" id="SM00369">
    <property type="entry name" value="LRR_TYP"/>
    <property type="match status" value="8"/>
</dbReference>
<dbReference type="Pfam" id="PF13855">
    <property type="entry name" value="LRR_8"/>
    <property type="match status" value="2"/>
</dbReference>
<gene>
    <name evidence="13" type="ORF">CTI12_AA551320</name>
</gene>
<dbReference type="SUPFAM" id="SSF52047">
    <property type="entry name" value="RNI-like"/>
    <property type="match status" value="1"/>
</dbReference>
<evidence type="ECO:0000256" key="8">
    <source>
        <dbReference type="ARBA" id="ARBA00022989"/>
    </source>
</evidence>
<proteinExistence type="inferred from homology"/>
<keyword evidence="11" id="KW-0325">Glycoprotein</keyword>
<evidence type="ECO:0000256" key="2">
    <source>
        <dbReference type="ARBA" id="ARBA00009592"/>
    </source>
</evidence>
<dbReference type="Pfam" id="PF00560">
    <property type="entry name" value="LRR_1"/>
    <property type="match status" value="6"/>
</dbReference>
<dbReference type="OrthoDB" id="8731593at2759"/>
<comment type="similarity">
    <text evidence="2">Belongs to the RLP family.</text>
</comment>
<keyword evidence="10" id="KW-0675">Receptor</keyword>
<evidence type="ECO:0000256" key="11">
    <source>
        <dbReference type="ARBA" id="ARBA00023180"/>
    </source>
</evidence>
<dbReference type="AlphaFoldDB" id="A0A2U1KYC6"/>
<keyword evidence="6" id="KW-0732">Signal</keyword>
<dbReference type="EMBL" id="PKPP01012875">
    <property type="protein sequence ID" value="PWA41729.1"/>
    <property type="molecule type" value="Genomic_DNA"/>
</dbReference>
<evidence type="ECO:0000256" key="5">
    <source>
        <dbReference type="ARBA" id="ARBA00022692"/>
    </source>
</evidence>
<keyword evidence="14" id="KW-1185">Reference proteome</keyword>
<keyword evidence="8 12" id="KW-1133">Transmembrane helix</keyword>
<accession>A0A2U1KYC6</accession>
<dbReference type="PANTHER" id="PTHR48063">
    <property type="entry name" value="LRR RECEPTOR-LIKE KINASE"/>
    <property type="match status" value="1"/>
</dbReference>
<evidence type="ECO:0000256" key="4">
    <source>
        <dbReference type="ARBA" id="ARBA00022614"/>
    </source>
</evidence>
<dbReference type="InterPro" id="IPR001611">
    <property type="entry name" value="Leu-rich_rpt"/>
</dbReference>
<dbReference type="SMART" id="SM00365">
    <property type="entry name" value="LRR_SD22"/>
    <property type="match status" value="5"/>
</dbReference>
<keyword evidence="9 12" id="KW-0472">Membrane</keyword>
<dbReference type="Gene3D" id="3.80.10.10">
    <property type="entry name" value="Ribonuclease Inhibitor"/>
    <property type="match status" value="3"/>
</dbReference>
<keyword evidence="5 12" id="KW-0812">Transmembrane</keyword>
<keyword evidence="7" id="KW-0677">Repeat</keyword>
<dbReference type="FunFam" id="3.80.10.10:FF:000095">
    <property type="entry name" value="LRR receptor-like serine/threonine-protein kinase GSO1"/>
    <property type="match status" value="1"/>
</dbReference>
<comment type="subcellular location">
    <subcellularLocation>
        <location evidence="1">Cell membrane</location>
        <topology evidence="1">Single-pass type I membrane protein</topology>
    </subcellularLocation>
</comment>
<dbReference type="InterPro" id="IPR032675">
    <property type="entry name" value="LRR_dom_sf"/>
</dbReference>
<dbReference type="Proteomes" id="UP000245207">
    <property type="component" value="Unassembled WGS sequence"/>
</dbReference>
<evidence type="ECO:0000313" key="14">
    <source>
        <dbReference type="Proteomes" id="UP000245207"/>
    </source>
</evidence>
<protein>
    <submittedName>
        <fullName evidence="13">Leucine-rich repeat-containing protein</fullName>
    </submittedName>
</protein>
<evidence type="ECO:0000256" key="12">
    <source>
        <dbReference type="SAM" id="Phobius"/>
    </source>
</evidence>
<comment type="caution">
    <text evidence="13">The sequence shown here is derived from an EMBL/GenBank/DDBJ whole genome shotgun (WGS) entry which is preliminary data.</text>
</comment>
<dbReference type="SUPFAM" id="SSF52058">
    <property type="entry name" value="L domain-like"/>
    <property type="match status" value="2"/>
</dbReference>
<evidence type="ECO:0000313" key="13">
    <source>
        <dbReference type="EMBL" id="PWA41729.1"/>
    </source>
</evidence>
<dbReference type="FunFam" id="3.80.10.10:FF:000041">
    <property type="entry name" value="LRR receptor-like serine/threonine-protein kinase ERECTA"/>
    <property type="match status" value="1"/>
</dbReference>
<dbReference type="PRINTS" id="PR00019">
    <property type="entry name" value="LEURICHRPT"/>
</dbReference>
<dbReference type="GO" id="GO:0005886">
    <property type="term" value="C:plasma membrane"/>
    <property type="evidence" value="ECO:0007669"/>
    <property type="project" value="UniProtKB-SubCell"/>
</dbReference>
<evidence type="ECO:0000256" key="9">
    <source>
        <dbReference type="ARBA" id="ARBA00023136"/>
    </source>
</evidence>
<organism evidence="13 14">
    <name type="scientific">Artemisia annua</name>
    <name type="common">Sweet wormwood</name>
    <dbReference type="NCBI Taxonomy" id="35608"/>
    <lineage>
        <taxon>Eukaryota</taxon>
        <taxon>Viridiplantae</taxon>
        <taxon>Streptophyta</taxon>
        <taxon>Embryophyta</taxon>
        <taxon>Tracheophyta</taxon>
        <taxon>Spermatophyta</taxon>
        <taxon>Magnoliopsida</taxon>
        <taxon>eudicotyledons</taxon>
        <taxon>Gunneridae</taxon>
        <taxon>Pentapetalae</taxon>
        <taxon>asterids</taxon>
        <taxon>campanulids</taxon>
        <taxon>Asterales</taxon>
        <taxon>Asteraceae</taxon>
        <taxon>Asteroideae</taxon>
        <taxon>Anthemideae</taxon>
        <taxon>Artemisiinae</taxon>
        <taxon>Artemisia</taxon>
    </lineage>
</organism>
<evidence type="ECO:0000256" key="3">
    <source>
        <dbReference type="ARBA" id="ARBA00022475"/>
    </source>
</evidence>
<evidence type="ECO:0000256" key="10">
    <source>
        <dbReference type="ARBA" id="ARBA00023170"/>
    </source>
</evidence>
<dbReference type="GO" id="GO:0051707">
    <property type="term" value="P:response to other organism"/>
    <property type="evidence" value="ECO:0007669"/>
    <property type="project" value="UniProtKB-ARBA"/>
</dbReference>
<feature type="transmembrane region" description="Helical" evidence="12">
    <location>
        <begin position="789"/>
        <end position="810"/>
    </location>
</feature>
<dbReference type="InterPro" id="IPR003591">
    <property type="entry name" value="Leu-rich_rpt_typical-subtyp"/>
</dbReference>
<dbReference type="InterPro" id="IPR046956">
    <property type="entry name" value="RLP23-like"/>
</dbReference>
<reference evidence="13 14" key="1">
    <citation type="journal article" date="2018" name="Mol. Plant">
        <title>The genome of Artemisia annua provides insight into the evolution of Asteraceae family and artemisinin biosynthesis.</title>
        <authorList>
            <person name="Shen Q."/>
            <person name="Zhang L."/>
            <person name="Liao Z."/>
            <person name="Wang S."/>
            <person name="Yan T."/>
            <person name="Shi P."/>
            <person name="Liu M."/>
            <person name="Fu X."/>
            <person name="Pan Q."/>
            <person name="Wang Y."/>
            <person name="Lv Z."/>
            <person name="Lu X."/>
            <person name="Zhang F."/>
            <person name="Jiang W."/>
            <person name="Ma Y."/>
            <person name="Chen M."/>
            <person name="Hao X."/>
            <person name="Li L."/>
            <person name="Tang Y."/>
            <person name="Lv G."/>
            <person name="Zhou Y."/>
            <person name="Sun X."/>
            <person name="Brodelius P.E."/>
            <person name="Rose J.K.C."/>
            <person name="Tang K."/>
        </authorList>
    </citation>
    <scope>NUCLEOTIDE SEQUENCE [LARGE SCALE GENOMIC DNA]</scope>
    <source>
        <strain evidence="14">cv. Huhao1</strain>
        <tissue evidence="13">Leaf</tissue>
    </source>
</reference>